<sequence length="214" mass="24858">MRDDIIMPHHISSRPIHSVLILETIAICDNALLHANQRSLFYGLLTNSRTALRVTIITLLRLRHSILRNIICHNAKQHTENKDCDQVTCFCDRESCDDKMLCQGDFCVIGVRRDDNGDTPKLRQHCGTLDEIPYLSGAHSRCEERIDNWQEVCKCEEDLCNTFVYLRSSFDSKQDRKDLVSFIKQDVLYPPVHHRPYVHKKHQQQGRPAATRCF</sequence>
<organism evidence="1 2">
    <name type="scientific">Heterorhabditis bacteriophora</name>
    <name type="common">Entomopathogenic nematode worm</name>
    <dbReference type="NCBI Taxonomy" id="37862"/>
    <lineage>
        <taxon>Eukaryota</taxon>
        <taxon>Metazoa</taxon>
        <taxon>Ecdysozoa</taxon>
        <taxon>Nematoda</taxon>
        <taxon>Chromadorea</taxon>
        <taxon>Rhabditida</taxon>
        <taxon>Rhabditina</taxon>
        <taxon>Rhabditomorpha</taxon>
        <taxon>Strongyloidea</taxon>
        <taxon>Heterorhabditidae</taxon>
        <taxon>Heterorhabditis</taxon>
    </lineage>
</organism>
<reference evidence="2" key="1">
    <citation type="submission" date="2016-11" db="UniProtKB">
        <authorList>
            <consortium name="WormBaseParasite"/>
        </authorList>
    </citation>
    <scope>IDENTIFICATION</scope>
</reference>
<name>A0A1I7XA01_HETBA</name>
<evidence type="ECO:0000313" key="2">
    <source>
        <dbReference type="WBParaSite" id="Hba_14421"/>
    </source>
</evidence>
<protein>
    <submittedName>
        <fullName evidence="2">Activin_recp domain-containing protein</fullName>
    </submittedName>
</protein>
<dbReference type="WBParaSite" id="Hba_14421">
    <property type="protein sequence ID" value="Hba_14421"/>
    <property type="gene ID" value="Hba_14421"/>
</dbReference>
<proteinExistence type="predicted"/>
<dbReference type="AlphaFoldDB" id="A0A1I7XA01"/>
<dbReference type="InterPro" id="IPR045860">
    <property type="entry name" value="Snake_toxin-like_sf"/>
</dbReference>
<accession>A0A1I7XA01</accession>
<dbReference type="Proteomes" id="UP000095283">
    <property type="component" value="Unplaced"/>
</dbReference>
<keyword evidence="1" id="KW-1185">Reference proteome</keyword>
<dbReference type="Gene3D" id="2.10.60.10">
    <property type="entry name" value="CD59"/>
    <property type="match status" value="1"/>
</dbReference>
<evidence type="ECO:0000313" key="1">
    <source>
        <dbReference type="Proteomes" id="UP000095283"/>
    </source>
</evidence>